<dbReference type="Proteomes" id="UP001431217">
    <property type="component" value="Unassembled WGS sequence"/>
</dbReference>
<feature type="compositionally biased region" description="Low complexity" evidence="1">
    <location>
        <begin position="1"/>
        <end position="18"/>
    </location>
</feature>
<evidence type="ECO:0000313" key="4">
    <source>
        <dbReference type="Proteomes" id="UP001431217"/>
    </source>
</evidence>
<sequence length="474" mass="47612">MGFELPSPLLPKLLNGLLGQNGPGHGHGPGGVNGAGEGPDNDPDNSAHHARQAALQNERAAEAGNDQGRWQQSEGPNNDGVQRGNGHHEGHGPQGPGNSSSVGNGHFPGPGEILSDIVGKADAAARGLLGDGPPGLIAKGGDLAANLLNQAAQTTQTAAGLAAKSLEAMPFAGTATAANALLTQATAQALNAPGAQALAARNALHDAASGPVLPSRDIAAPLQASSTNPLQGNALIPGASRTAETALLQGRQDLPMPMRADQAVVDRSANALPGSSPPPAAPAAADATRAIPVTAPPSTVPPSQSAAAAMEGRTNLIGGGNDRVGSVPKAADMAQQTPPGHTGAAPSKIGRRDEEAGESLAQRLARALMALIGLAPATDEATQEPDEDALAQAAAENRWQQLQWLFWSLAVAGYACLVFALIVFIPGGSGFLDETRNPLGTPALIVGLISSLGAWWLARKLAANAEPAPSSESE</sequence>
<name>A0ABT0MKC1_9GAMM</name>
<evidence type="ECO:0000256" key="2">
    <source>
        <dbReference type="SAM" id="Phobius"/>
    </source>
</evidence>
<dbReference type="RefSeq" id="WP_249474087.1">
    <property type="nucleotide sequence ID" value="NZ_JAMBEP010000001.1"/>
</dbReference>
<dbReference type="EMBL" id="JAMBEP010000001">
    <property type="protein sequence ID" value="MCL1635093.1"/>
    <property type="molecule type" value="Genomic_DNA"/>
</dbReference>
<evidence type="ECO:0000256" key="1">
    <source>
        <dbReference type="SAM" id="MobiDB-lite"/>
    </source>
</evidence>
<feature type="region of interest" description="Disordered" evidence="1">
    <location>
        <begin position="1"/>
        <end position="113"/>
    </location>
</feature>
<keyword evidence="2" id="KW-0812">Transmembrane</keyword>
<feature type="region of interest" description="Disordered" evidence="1">
    <location>
        <begin position="314"/>
        <end position="356"/>
    </location>
</feature>
<gene>
    <name evidence="3" type="ORF">M2650_10675</name>
</gene>
<accession>A0ABT0MKC1</accession>
<comment type="caution">
    <text evidence="3">The sequence shown here is derived from an EMBL/GenBank/DDBJ whole genome shotgun (WGS) entry which is preliminary data.</text>
</comment>
<feature type="compositionally biased region" description="Gly residues" evidence="1">
    <location>
        <begin position="19"/>
        <end position="37"/>
    </location>
</feature>
<protein>
    <submittedName>
        <fullName evidence="3">Uncharacterized protein</fullName>
    </submittedName>
</protein>
<evidence type="ECO:0000313" key="3">
    <source>
        <dbReference type="EMBL" id="MCL1635093.1"/>
    </source>
</evidence>
<feature type="transmembrane region" description="Helical" evidence="2">
    <location>
        <begin position="439"/>
        <end position="458"/>
    </location>
</feature>
<feature type="transmembrane region" description="Helical" evidence="2">
    <location>
        <begin position="404"/>
        <end position="427"/>
    </location>
</feature>
<reference evidence="3 4" key="1">
    <citation type="submission" date="2022-05" db="EMBL/GenBank/DDBJ databases">
        <title>Luteimonas sp. SX5, whole genome shotgun sequencing project.</title>
        <authorList>
            <person name="Zhao G."/>
            <person name="Shen L."/>
        </authorList>
    </citation>
    <scope>NUCLEOTIDE SEQUENCE [LARGE SCALE GENOMIC DNA]</scope>
    <source>
        <strain evidence="3 4">SX5</strain>
    </source>
</reference>
<proteinExistence type="predicted"/>
<keyword evidence="2" id="KW-0472">Membrane</keyword>
<feature type="compositionally biased region" description="Polar residues" evidence="1">
    <location>
        <begin position="68"/>
        <end position="80"/>
    </location>
</feature>
<organism evidence="3 4">
    <name type="scientific">Luteimonas galliterrae</name>
    <dbReference type="NCBI Taxonomy" id="2940486"/>
    <lineage>
        <taxon>Bacteria</taxon>
        <taxon>Pseudomonadati</taxon>
        <taxon>Pseudomonadota</taxon>
        <taxon>Gammaproteobacteria</taxon>
        <taxon>Lysobacterales</taxon>
        <taxon>Lysobacteraceae</taxon>
        <taxon>Luteimonas</taxon>
    </lineage>
</organism>
<keyword evidence="4" id="KW-1185">Reference proteome</keyword>
<keyword evidence="2" id="KW-1133">Transmembrane helix</keyword>